<evidence type="ECO:0000256" key="1">
    <source>
        <dbReference type="SAM" id="MobiDB-lite"/>
    </source>
</evidence>
<sequence length="54" mass="5962">MCGKGRLPPTIQPRLEELIDVEPDFVLLKSNANGKGYSKFGKPHLNQAENPESP</sequence>
<accession>H6QPV7</accession>
<dbReference type="AlphaFoldDB" id="H6QPV7"/>
<dbReference type="GeneID" id="13542595"/>
<dbReference type="HOGENOM" id="CLU_3051440_0_0_1"/>
<dbReference type="RefSeq" id="XP_003890451.1">
    <property type="nucleotide sequence ID" value="XM_003890402.1"/>
</dbReference>
<dbReference type="VEuPathDB" id="FungiDB:PGTG_20908"/>
<keyword evidence="3" id="KW-1185">Reference proteome</keyword>
<dbReference type="OrthoDB" id="2513331at2759"/>
<gene>
    <name evidence="2" type="ORF">PGTG_20908</name>
</gene>
<dbReference type="InParanoid" id="H6QPV7"/>
<proteinExistence type="predicted"/>
<evidence type="ECO:0000313" key="3">
    <source>
        <dbReference type="Proteomes" id="UP000008783"/>
    </source>
</evidence>
<dbReference type="EMBL" id="DS178267">
    <property type="protein sequence ID" value="EHS64295.1"/>
    <property type="molecule type" value="Genomic_DNA"/>
</dbReference>
<dbReference type="KEGG" id="pgr:PGTG_20908"/>
<protein>
    <submittedName>
        <fullName evidence="2">Uncharacterized protein</fullName>
    </submittedName>
</protein>
<evidence type="ECO:0000313" key="2">
    <source>
        <dbReference type="EMBL" id="EHS64295.1"/>
    </source>
</evidence>
<feature type="region of interest" description="Disordered" evidence="1">
    <location>
        <begin position="32"/>
        <end position="54"/>
    </location>
</feature>
<reference evidence="3" key="1">
    <citation type="journal article" date="2011" name="Proc. Natl. Acad. Sci. U.S.A.">
        <title>Obligate biotrophy features unraveled by the genomic analysis of rust fungi.</title>
        <authorList>
            <person name="Duplessis S."/>
            <person name="Cuomo C.A."/>
            <person name="Lin Y.-C."/>
            <person name="Aerts A."/>
            <person name="Tisserant E."/>
            <person name="Veneault-Fourrey C."/>
            <person name="Joly D.L."/>
            <person name="Hacquard S."/>
            <person name="Amselem J."/>
            <person name="Cantarel B.L."/>
            <person name="Chiu R."/>
            <person name="Coutinho P.M."/>
            <person name="Feau N."/>
            <person name="Field M."/>
            <person name="Frey P."/>
            <person name="Gelhaye E."/>
            <person name="Goldberg J."/>
            <person name="Grabherr M.G."/>
            <person name="Kodira C.D."/>
            <person name="Kohler A."/>
            <person name="Kuees U."/>
            <person name="Lindquist E.A."/>
            <person name="Lucas S.M."/>
            <person name="Mago R."/>
            <person name="Mauceli E."/>
            <person name="Morin E."/>
            <person name="Murat C."/>
            <person name="Pangilinan J.L."/>
            <person name="Park R."/>
            <person name="Pearson M."/>
            <person name="Quesneville H."/>
            <person name="Rouhier N."/>
            <person name="Sakthikumar S."/>
            <person name="Salamov A.A."/>
            <person name="Schmutz J."/>
            <person name="Selles B."/>
            <person name="Shapiro H."/>
            <person name="Tanguay P."/>
            <person name="Tuskan G.A."/>
            <person name="Henrissat B."/>
            <person name="Van de Peer Y."/>
            <person name="Rouze P."/>
            <person name="Ellis J.G."/>
            <person name="Dodds P.N."/>
            <person name="Schein J.E."/>
            <person name="Zhong S."/>
            <person name="Hamelin R.C."/>
            <person name="Grigoriev I.V."/>
            <person name="Szabo L.J."/>
            <person name="Martin F."/>
        </authorList>
    </citation>
    <scope>NUCLEOTIDE SEQUENCE [LARGE SCALE GENOMIC DNA]</scope>
    <source>
        <strain evidence="3">CRL 75-36-700-3 / race SCCL</strain>
    </source>
</reference>
<organism evidence="2 3">
    <name type="scientific">Puccinia graminis f. sp. tritici (strain CRL 75-36-700-3 / race SCCL)</name>
    <name type="common">Black stem rust fungus</name>
    <dbReference type="NCBI Taxonomy" id="418459"/>
    <lineage>
        <taxon>Eukaryota</taxon>
        <taxon>Fungi</taxon>
        <taxon>Dikarya</taxon>
        <taxon>Basidiomycota</taxon>
        <taxon>Pucciniomycotina</taxon>
        <taxon>Pucciniomycetes</taxon>
        <taxon>Pucciniales</taxon>
        <taxon>Pucciniaceae</taxon>
        <taxon>Puccinia</taxon>
    </lineage>
</organism>
<dbReference type="Proteomes" id="UP000008783">
    <property type="component" value="Unassembled WGS sequence"/>
</dbReference>
<name>H6QPV7_PUCGT</name>